<evidence type="ECO:0000313" key="1">
    <source>
        <dbReference type="EMBL" id="EMI56587.1"/>
    </source>
</evidence>
<organism evidence="1 2">
    <name type="scientific">Rhodopirellula sallentina SM41</name>
    <dbReference type="NCBI Taxonomy" id="1263870"/>
    <lineage>
        <taxon>Bacteria</taxon>
        <taxon>Pseudomonadati</taxon>
        <taxon>Planctomycetota</taxon>
        <taxon>Planctomycetia</taxon>
        <taxon>Pirellulales</taxon>
        <taxon>Pirellulaceae</taxon>
        <taxon>Rhodopirellula</taxon>
    </lineage>
</organism>
<name>M5U557_9BACT</name>
<dbReference type="AlphaFoldDB" id="M5U557"/>
<evidence type="ECO:0000313" key="2">
    <source>
        <dbReference type="Proteomes" id="UP000011885"/>
    </source>
</evidence>
<accession>M5U557</accession>
<dbReference type="Proteomes" id="UP000011885">
    <property type="component" value="Unassembled WGS sequence"/>
</dbReference>
<proteinExistence type="predicted"/>
<gene>
    <name evidence="1" type="ORF">RSSM_01985</name>
</gene>
<reference evidence="1 2" key="1">
    <citation type="journal article" date="2013" name="Mar. Genomics">
        <title>Expression of sulfatases in Rhodopirellula baltica and the diversity of sulfatases in the genus Rhodopirellula.</title>
        <authorList>
            <person name="Wegner C.E."/>
            <person name="Richter-Heitmann T."/>
            <person name="Klindworth A."/>
            <person name="Klockow C."/>
            <person name="Richter M."/>
            <person name="Achstetter T."/>
            <person name="Glockner F.O."/>
            <person name="Harder J."/>
        </authorList>
    </citation>
    <scope>NUCLEOTIDE SEQUENCE [LARGE SCALE GENOMIC DNA]</scope>
    <source>
        <strain evidence="1 2">SM41</strain>
    </source>
</reference>
<dbReference type="PATRIC" id="fig|1263870.3.peg.2117"/>
<comment type="caution">
    <text evidence="1">The sequence shown here is derived from an EMBL/GenBank/DDBJ whole genome shotgun (WGS) entry which is preliminary data.</text>
</comment>
<sequence>MVEHALSGDASLCEVGIVVDDARNPLASFVNRGLVASSTTFRDSRGCRAMLLFAEVGGL</sequence>
<protein>
    <submittedName>
        <fullName evidence="1">Uncharacterized protein</fullName>
    </submittedName>
</protein>
<keyword evidence="2" id="KW-1185">Reference proteome</keyword>
<dbReference type="EMBL" id="ANOH01000140">
    <property type="protein sequence ID" value="EMI56587.1"/>
    <property type="molecule type" value="Genomic_DNA"/>
</dbReference>